<dbReference type="OrthoDB" id="429841at2759"/>
<evidence type="ECO:0000313" key="3">
    <source>
        <dbReference type="EMBL" id="KAH0573357.1"/>
    </source>
</evidence>
<dbReference type="SMART" id="SM00355">
    <property type="entry name" value="ZnF_C2H2"/>
    <property type="match status" value="2"/>
</dbReference>
<dbReference type="SMART" id="SM00451">
    <property type="entry name" value="ZnF_U1"/>
    <property type="match status" value="2"/>
</dbReference>
<dbReference type="PROSITE" id="PS00028">
    <property type="entry name" value="ZINC_FINGER_C2H2_1"/>
    <property type="match status" value="2"/>
</dbReference>
<sequence length="154" mass="17731">MTSLETSTSQSSYNGNHAIQSSISSIVTIYKPVKCTLCNVNFVTRQEQLDHYHTEYHIQKAQKSIQTKFEDTVSKYVSKQPQNIYTQNVLIDIDASNMQSGDFLVFFCDDCKMEFTKESGYLAHLKSKKHFKNCLKSEIQIQSSKDLHETEDIE</sequence>
<dbReference type="Proteomes" id="UP000018208">
    <property type="component" value="Unassembled WGS sequence"/>
</dbReference>
<dbReference type="AlphaFoldDB" id="V6LK74"/>
<dbReference type="SUPFAM" id="SSF57667">
    <property type="entry name" value="beta-beta-alpha zinc fingers"/>
    <property type="match status" value="2"/>
</dbReference>
<accession>V6LK74</accession>
<evidence type="ECO:0000313" key="2">
    <source>
        <dbReference type="EMBL" id="EST45025.1"/>
    </source>
</evidence>
<dbReference type="Pfam" id="PF12874">
    <property type="entry name" value="zf-met"/>
    <property type="match status" value="1"/>
</dbReference>
<keyword evidence="4" id="KW-1185">Reference proteome</keyword>
<proteinExistence type="predicted"/>
<dbReference type="GO" id="GO:0003676">
    <property type="term" value="F:nucleic acid binding"/>
    <property type="evidence" value="ECO:0007669"/>
    <property type="project" value="InterPro"/>
</dbReference>
<dbReference type="InterPro" id="IPR036236">
    <property type="entry name" value="Znf_C2H2_sf"/>
</dbReference>
<protein>
    <submittedName>
        <fullName evidence="2">C2H2-type zinc finger domain-containing protein</fullName>
    </submittedName>
</protein>
<dbReference type="InterPro" id="IPR013087">
    <property type="entry name" value="Znf_C2H2_type"/>
</dbReference>
<dbReference type="Gene3D" id="3.30.160.60">
    <property type="entry name" value="Classic Zinc Finger"/>
    <property type="match status" value="1"/>
</dbReference>
<dbReference type="GO" id="GO:0008270">
    <property type="term" value="F:zinc ion binding"/>
    <property type="evidence" value="ECO:0007669"/>
    <property type="project" value="InterPro"/>
</dbReference>
<feature type="domain" description="C2H2-type" evidence="1">
    <location>
        <begin position="35"/>
        <end position="57"/>
    </location>
</feature>
<reference evidence="2 3" key="1">
    <citation type="journal article" date="2014" name="PLoS Genet.">
        <title>The Genome of Spironucleus salmonicida Highlights a Fish Pathogen Adapted to Fluctuating Environments.</title>
        <authorList>
            <person name="Xu F."/>
            <person name="Jerlstrom-Hultqvist J."/>
            <person name="Einarsson E."/>
            <person name="Astvaldsson A."/>
            <person name="Svard S.G."/>
            <person name="Andersson J.O."/>
        </authorList>
    </citation>
    <scope>NUCLEOTIDE SEQUENCE</scope>
    <source>
        <strain evidence="3">ATCC 50377</strain>
    </source>
</reference>
<feature type="domain" description="C2H2-type" evidence="1">
    <location>
        <begin position="108"/>
        <end position="130"/>
    </location>
</feature>
<dbReference type="EMBL" id="AUWU02000005">
    <property type="protein sequence ID" value="KAH0573357.1"/>
    <property type="molecule type" value="Genomic_DNA"/>
</dbReference>
<evidence type="ECO:0000259" key="1">
    <source>
        <dbReference type="PROSITE" id="PS00028"/>
    </source>
</evidence>
<name>V6LK74_9EUKA</name>
<gene>
    <name evidence="2" type="ORF">SS50377_15044</name>
    <name evidence="3" type="ORF">SS50377_25477</name>
</gene>
<dbReference type="EMBL" id="KI546101">
    <property type="protein sequence ID" value="EST45025.1"/>
    <property type="molecule type" value="Genomic_DNA"/>
</dbReference>
<reference evidence="3" key="2">
    <citation type="submission" date="2020-12" db="EMBL/GenBank/DDBJ databases">
        <title>New Spironucleus salmonicida genome in near-complete chromosomes.</title>
        <authorList>
            <person name="Xu F."/>
            <person name="Kurt Z."/>
            <person name="Jimenez-Gonzalez A."/>
            <person name="Astvaldsson A."/>
            <person name="Andersson J.O."/>
            <person name="Svard S.G."/>
        </authorList>
    </citation>
    <scope>NUCLEOTIDE SEQUENCE</scope>
    <source>
        <strain evidence="3">ATCC 50377</strain>
    </source>
</reference>
<organism evidence="2">
    <name type="scientific">Spironucleus salmonicida</name>
    <dbReference type="NCBI Taxonomy" id="348837"/>
    <lineage>
        <taxon>Eukaryota</taxon>
        <taxon>Metamonada</taxon>
        <taxon>Diplomonadida</taxon>
        <taxon>Hexamitidae</taxon>
        <taxon>Hexamitinae</taxon>
        <taxon>Spironucleus</taxon>
    </lineage>
</organism>
<evidence type="ECO:0000313" key="4">
    <source>
        <dbReference type="Proteomes" id="UP000018208"/>
    </source>
</evidence>
<dbReference type="InterPro" id="IPR003604">
    <property type="entry name" value="Matrin/U1-like-C_Znf_C2H2"/>
</dbReference>
<dbReference type="VEuPathDB" id="GiardiaDB:SS50377_25477"/>